<dbReference type="Proteomes" id="UP000054359">
    <property type="component" value="Unassembled WGS sequence"/>
</dbReference>
<evidence type="ECO:0000313" key="2">
    <source>
        <dbReference type="EMBL" id="KFM80041.1"/>
    </source>
</evidence>
<dbReference type="EMBL" id="KK121233">
    <property type="protein sequence ID" value="KFM80041.1"/>
    <property type="molecule type" value="Genomic_DNA"/>
</dbReference>
<dbReference type="OrthoDB" id="10340010at2759"/>
<evidence type="ECO:0000313" key="3">
    <source>
        <dbReference type="Proteomes" id="UP000054359"/>
    </source>
</evidence>
<sequence>MCLNETEEMSNQIVDCMRKLEGSERYDQIQMECFNGLTSPQSEAMRDYICENDPDDVYKGMVCMEDELENASDKEELAKHMKPSKECLEERMVEWMAELERSEENSDESSDESD</sequence>
<accession>A0A087URQ2</accession>
<keyword evidence="1" id="KW-0175">Coiled coil</keyword>
<evidence type="ECO:0000256" key="1">
    <source>
        <dbReference type="SAM" id="Coils"/>
    </source>
</evidence>
<dbReference type="AlphaFoldDB" id="A0A087URQ2"/>
<protein>
    <submittedName>
        <fullName evidence="2">Uncharacterized protein</fullName>
    </submittedName>
</protein>
<reference evidence="2 3" key="1">
    <citation type="submission" date="2013-11" db="EMBL/GenBank/DDBJ databases">
        <title>Genome sequencing of Stegodyphus mimosarum.</title>
        <authorList>
            <person name="Bechsgaard J."/>
        </authorList>
    </citation>
    <scope>NUCLEOTIDE SEQUENCE [LARGE SCALE GENOMIC DNA]</scope>
</reference>
<proteinExistence type="predicted"/>
<feature type="coiled-coil region" evidence="1">
    <location>
        <begin position="85"/>
        <end position="112"/>
    </location>
</feature>
<gene>
    <name evidence="2" type="ORF">X975_02578</name>
</gene>
<keyword evidence="3" id="KW-1185">Reference proteome</keyword>
<organism evidence="2 3">
    <name type="scientific">Stegodyphus mimosarum</name>
    <name type="common">African social velvet spider</name>
    <dbReference type="NCBI Taxonomy" id="407821"/>
    <lineage>
        <taxon>Eukaryota</taxon>
        <taxon>Metazoa</taxon>
        <taxon>Ecdysozoa</taxon>
        <taxon>Arthropoda</taxon>
        <taxon>Chelicerata</taxon>
        <taxon>Arachnida</taxon>
        <taxon>Araneae</taxon>
        <taxon>Araneomorphae</taxon>
        <taxon>Entelegynae</taxon>
        <taxon>Eresoidea</taxon>
        <taxon>Eresidae</taxon>
        <taxon>Stegodyphus</taxon>
    </lineage>
</organism>
<feature type="non-terminal residue" evidence="2">
    <location>
        <position position="114"/>
    </location>
</feature>
<name>A0A087URQ2_STEMI</name>